<evidence type="ECO:0008006" key="3">
    <source>
        <dbReference type="Google" id="ProtNLM"/>
    </source>
</evidence>
<protein>
    <recommendedName>
        <fullName evidence="3">Replication protein A OB domain-containing protein</fullName>
    </recommendedName>
</protein>
<dbReference type="Proteomes" id="UP001497516">
    <property type="component" value="Chromosome 4"/>
</dbReference>
<dbReference type="EMBL" id="OZ034817">
    <property type="protein sequence ID" value="CAL1380921.1"/>
    <property type="molecule type" value="Genomic_DNA"/>
</dbReference>
<dbReference type="AlphaFoldDB" id="A0AAV2E4Y3"/>
<proteinExistence type="predicted"/>
<dbReference type="SUPFAM" id="SSF50249">
    <property type="entry name" value="Nucleic acid-binding proteins"/>
    <property type="match status" value="1"/>
</dbReference>
<name>A0AAV2E4Y3_9ROSI</name>
<sequence>MEHTLPCNLGGPRKPVVILRLRTLHLWAAKSLGDIRIYNYCSLWVDEIGVLIHGLSHASMASEIRDALHVGKIYVLRSFGINSPPNLYRACDFDLSLSISLVTSFQECSLPAENFPVDAYEFLPLAQLFTRTGDHRLLTDVIGRIHSISGVSHKITNNGTYVRQTVVIEDDSCHKATITLWDEFSGILDSVALTQADSL</sequence>
<dbReference type="InterPro" id="IPR012340">
    <property type="entry name" value="NA-bd_OB-fold"/>
</dbReference>
<dbReference type="Gene3D" id="2.40.50.140">
    <property type="entry name" value="Nucleic acid-binding proteins"/>
    <property type="match status" value="1"/>
</dbReference>
<keyword evidence="2" id="KW-1185">Reference proteome</keyword>
<organism evidence="1 2">
    <name type="scientific">Linum trigynum</name>
    <dbReference type="NCBI Taxonomy" id="586398"/>
    <lineage>
        <taxon>Eukaryota</taxon>
        <taxon>Viridiplantae</taxon>
        <taxon>Streptophyta</taxon>
        <taxon>Embryophyta</taxon>
        <taxon>Tracheophyta</taxon>
        <taxon>Spermatophyta</taxon>
        <taxon>Magnoliopsida</taxon>
        <taxon>eudicotyledons</taxon>
        <taxon>Gunneridae</taxon>
        <taxon>Pentapetalae</taxon>
        <taxon>rosids</taxon>
        <taxon>fabids</taxon>
        <taxon>Malpighiales</taxon>
        <taxon>Linaceae</taxon>
        <taxon>Linum</taxon>
    </lineage>
</organism>
<evidence type="ECO:0000313" key="2">
    <source>
        <dbReference type="Proteomes" id="UP001497516"/>
    </source>
</evidence>
<accession>A0AAV2E4Y3</accession>
<dbReference type="PANTHER" id="PTHR47165:SF4">
    <property type="entry name" value="OS03G0429900 PROTEIN"/>
    <property type="match status" value="1"/>
</dbReference>
<gene>
    <name evidence="1" type="ORF">LTRI10_LOCUS22335</name>
</gene>
<evidence type="ECO:0000313" key="1">
    <source>
        <dbReference type="EMBL" id="CAL1380921.1"/>
    </source>
</evidence>
<reference evidence="1 2" key="1">
    <citation type="submission" date="2024-04" db="EMBL/GenBank/DDBJ databases">
        <authorList>
            <person name="Fracassetti M."/>
        </authorList>
    </citation>
    <scope>NUCLEOTIDE SEQUENCE [LARGE SCALE GENOMIC DNA]</scope>
</reference>
<dbReference type="PANTHER" id="PTHR47165">
    <property type="entry name" value="OS03G0429900 PROTEIN"/>
    <property type="match status" value="1"/>
</dbReference>